<evidence type="ECO:0000313" key="1">
    <source>
        <dbReference type="EMBL" id="QHU08442.1"/>
    </source>
</evidence>
<dbReference type="PANTHER" id="PTHR12224:SF0">
    <property type="entry name" value="BETA-1,4-MANNOSYL-GLYCOPROTEIN 4-BETA-N-ACETYLGLUCOSAMINYLTRANSFERASE"/>
    <property type="match status" value="1"/>
</dbReference>
<evidence type="ECO:0008006" key="2">
    <source>
        <dbReference type="Google" id="ProtNLM"/>
    </source>
</evidence>
<protein>
    <recommendedName>
        <fullName evidence="2">Glycosyltransferase</fullName>
    </recommendedName>
</protein>
<organism evidence="1">
    <name type="scientific">viral metagenome</name>
    <dbReference type="NCBI Taxonomy" id="1070528"/>
    <lineage>
        <taxon>unclassified sequences</taxon>
        <taxon>metagenomes</taxon>
        <taxon>organismal metagenomes</taxon>
    </lineage>
</organism>
<dbReference type="PANTHER" id="PTHR12224">
    <property type="entry name" value="BETA-1,4-MANNOSYL-GLYCOPROTEIN BETA-1,4-N-ACETYLGLUCOSAMINYL-TRANSFERASE"/>
    <property type="match status" value="1"/>
</dbReference>
<dbReference type="GO" id="GO:0016020">
    <property type="term" value="C:membrane"/>
    <property type="evidence" value="ECO:0007669"/>
    <property type="project" value="InterPro"/>
</dbReference>
<proteinExistence type="predicted"/>
<dbReference type="InterPro" id="IPR006813">
    <property type="entry name" value="Glyco_trans_17"/>
</dbReference>
<sequence length="262" mass="30991">MKIIDCFMFYNELEILKIRLEELYDIVDLFLIVEATTTHSGDEKPLYFTENKEMFSKYLDKIKYYVTDFKENFDFSNYIKAPNVNWYRENYQRECIGNLLKAENLDDNDIVIITDCDEIPKRSVIEGIRQGEIYIPNGVVFTIEMVLYYYNIELTTSRRWSLARLLTYGTFNNNFRLLTDVRHFGSSAVIKDAGYHLSYFGDVDFIKRKVESFAESIEYTREGKDIGYLKECFDKGILHFNKEKLIFIPLATNTNVPVHFLK</sequence>
<accession>A0A6C0JRQ4</accession>
<reference evidence="1" key="1">
    <citation type="journal article" date="2020" name="Nature">
        <title>Giant virus diversity and host interactions through global metagenomics.</title>
        <authorList>
            <person name="Schulz F."/>
            <person name="Roux S."/>
            <person name="Paez-Espino D."/>
            <person name="Jungbluth S."/>
            <person name="Walsh D.A."/>
            <person name="Denef V.J."/>
            <person name="McMahon K.D."/>
            <person name="Konstantinidis K.T."/>
            <person name="Eloe-Fadrosh E.A."/>
            <person name="Kyrpides N.C."/>
            <person name="Woyke T."/>
        </authorList>
    </citation>
    <scope>NUCLEOTIDE SEQUENCE</scope>
    <source>
        <strain evidence="1">GVMAG-S-1062768-28</strain>
    </source>
</reference>
<dbReference type="GO" id="GO:0006044">
    <property type="term" value="P:N-acetylglucosamine metabolic process"/>
    <property type="evidence" value="ECO:0007669"/>
    <property type="project" value="TreeGrafter"/>
</dbReference>
<dbReference type="EMBL" id="MN740696">
    <property type="protein sequence ID" value="QHU08442.1"/>
    <property type="molecule type" value="Genomic_DNA"/>
</dbReference>
<dbReference type="AlphaFoldDB" id="A0A6C0JRQ4"/>
<dbReference type="Pfam" id="PF04724">
    <property type="entry name" value="Glyco_transf_17"/>
    <property type="match status" value="1"/>
</dbReference>
<dbReference type="GO" id="GO:0003830">
    <property type="term" value="F:beta-1,4-mannosylglycoprotein 4-beta-N-acetylglucosaminyltransferase activity"/>
    <property type="evidence" value="ECO:0007669"/>
    <property type="project" value="InterPro"/>
</dbReference>
<name>A0A6C0JRQ4_9ZZZZ</name>